<dbReference type="EMBL" id="FMZZ01000015">
    <property type="protein sequence ID" value="SDD67037.1"/>
    <property type="molecule type" value="Genomic_DNA"/>
</dbReference>
<sequence>MLAVRVLRSASLTTLPAGVLDVTGQLRVDADYLVIRGAGADPATGTRFVFRPDENTRYDGLTKDGNAWDPDEMGYESGNGGWLWPGRGLFRVQSAAVHEDYREDYESAPANRRDLFEGSVNVHWKAGGNYATRTATQGSPRGQATSSSTWRARWSGTTSLSAATSTSAARTRSASTGRRKRSPASPEHAYAPTDFRHRRRQPVRPHHHRRQAPGVRPTGDLHFGRFPRDRQQDLWSASNNVVTANDFDTDPNLHGGWERRNLFEQNTARVPFEHSPGNCRTNCGGEGGAETDESTWYPIWWGAGAKAVKWSARPAPRTSSSTTP</sequence>
<organism evidence="2 3">
    <name type="scientific">Actinokineospora iranica</name>
    <dbReference type="NCBI Taxonomy" id="1271860"/>
    <lineage>
        <taxon>Bacteria</taxon>
        <taxon>Bacillati</taxon>
        <taxon>Actinomycetota</taxon>
        <taxon>Actinomycetes</taxon>
        <taxon>Pseudonocardiales</taxon>
        <taxon>Pseudonocardiaceae</taxon>
        <taxon>Actinokineospora</taxon>
    </lineage>
</organism>
<name>A0A1G6WP87_9PSEU</name>
<dbReference type="Proteomes" id="UP000199501">
    <property type="component" value="Unassembled WGS sequence"/>
</dbReference>
<evidence type="ECO:0000256" key="1">
    <source>
        <dbReference type="SAM" id="MobiDB-lite"/>
    </source>
</evidence>
<evidence type="ECO:0000313" key="2">
    <source>
        <dbReference type="EMBL" id="SDD67037.1"/>
    </source>
</evidence>
<feature type="compositionally biased region" description="Polar residues" evidence="1">
    <location>
        <begin position="131"/>
        <end position="150"/>
    </location>
</feature>
<protein>
    <submittedName>
        <fullName evidence="2">Uncharacterized protein</fullName>
    </submittedName>
</protein>
<accession>A0A1G6WP87</accession>
<evidence type="ECO:0000313" key="3">
    <source>
        <dbReference type="Proteomes" id="UP000199501"/>
    </source>
</evidence>
<keyword evidence="3" id="KW-1185">Reference proteome</keyword>
<reference evidence="3" key="1">
    <citation type="submission" date="2016-10" db="EMBL/GenBank/DDBJ databases">
        <authorList>
            <person name="Varghese N."/>
            <person name="Submissions S."/>
        </authorList>
    </citation>
    <scope>NUCLEOTIDE SEQUENCE [LARGE SCALE GENOMIC DNA]</scope>
    <source>
        <strain evidence="3">IBRC-M 10403</strain>
    </source>
</reference>
<gene>
    <name evidence="2" type="ORF">SAMN05216174_11584</name>
</gene>
<feature type="compositionally biased region" description="Low complexity" evidence="1">
    <location>
        <begin position="155"/>
        <end position="176"/>
    </location>
</feature>
<dbReference type="STRING" id="1271860.SAMN05216174_11584"/>
<feature type="compositionally biased region" description="Basic residues" evidence="1">
    <location>
        <begin position="196"/>
        <end position="211"/>
    </location>
</feature>
<feature type="region of interest" description="Disordered" evidence="1">
    <location>
        <begin position="131"/>
        <end position="226"/>
    </location>
</feature>
<proteinExistence type="predicted"/>
<dbReference type="AlphaFoldDB" id="A0A1G6WP87"/>